<dbReference type="RefSeq" id="WP_089866059.1">
    <property type="nucleotide sequence ID" value="NZ_FOTC01000001.1"/>
</dbReference>
<keyword evidence="7" id="KW-1185">Reference proteome</keyword>
<comment type="subunit">
    <text evidence="5">Homodimer.</text>
</comment>
<dbReference type="InterPro" id="IPR002835">
    <property type="entry name" value="CofC"/>
</dbReference>
<reference evidence="7" key="1">
    <citation type="submission" date="2016-10" db="EMBL/GenBank/DDBJ databases">
        <authorList>
            <person name="Varghese N."/>
            <person name="Submissions S."/>
        </authorList>
    </citation>
    <scope>NUCLEOTIDE SEQUENCE [LARGE SCALE GENOMIC DNA]</scope>
    <source>
        <strain evidence="7">CGMCC 1.7738</strain>
    </source>
</reference>
<comment type="function">
    <text evidence="5">Guanylyltransferase that catalyzes the activation of (2S)-2-phospholactate (2-PL) as (2S)-lactyl-2-diphospho-5'-guanosine, via the condensation of 2-PL with GTP. It is involved in the biosynthesis of coenzyme F420, a hydride carrier cofactor.</text>
</comment>
<evidence type="ECO:0000256" key="3">
    <source>
        <dbReference type="ARBA" id="ARBA00022741"/>
    </source>
</evidence>
<protein>
    <recommendedName>
        <fullName evidence="5">2-phospho-L-lactate guanylyltransferase</fullName>
        <shortName evidence="5">LP guanylyltransferase</shortName>
        <ecNumber evidence="5">2.7.7.68</ecNumber>
    </recommendedName>
</protein>
<dbReference type="GO" id="GO:0005525">
    <property type="term" value="F:GTP binding"/>
    <property type="evidence" value="ECO:0007669"/>
    <property type="project" value="UniProtKB-KW"/>
</dbReference>
<keyword evidence="3 5" id="KW-0547">Nucleotide-binding</keyword>
<dbReference type="Pfam" id="PF01983">
    <property type="entry name" value="CofC"/>
    <property type="match status" value="1"/>
</dbReference>
<dbReference type="STRING" id="553466.SAMN04487950_0855"/>
<comment type="similarity">
    <text evidence="5">Belongs to the CofC family.</text>
</comment>
<proteinExistence type="inferred from homology"/>
<dbReference type="UniPathway" id="UPA00071"/>
<keyword evidence="4 5" id="KW-0342">GTP-binding</keyword>
<dbReference type="EC" id="2.7.7.68" evidence="5"/>
<accession>A0A1I4BYS8</accession>
<gene>
    <name evidence="5" type="primary">cofC</name>
    <name evidence="6" type="ORF">SAMN04487950_0855</name>
</gene>
<evidence type="ECO:0000256" key="4">
    <source>
        <dbReference type="ARBA" id="ARBA00023134"/>
    </source>
</evidence>
<comment type="catalytic activity">
    <reaction evidence="5">
        <text>(2S)-2-phospholactate + GTP + H(+) = (2S)-lactyl-2-diphospho-5'-guanosine + diphosphate</text>
        <dbReference type="Rhea" id="RHEA:63424"/>
        <dbReference type="ChEBI" id="CHEBI:15378"/>
        <dbReference type="ChEBI" id="CHEBI:33019"/>
        <dbReference type="ChEBI" id="CHEBI:37565"/>
        <dbReference type="ChEBI" id="CHEBI:59435"/>
        <dbReference type="ChEBI" id="CHEBI:59906"/>
        <dbReference type="EC" id="2.7.7.68"/>
    </reaction>
</comment>
<keyword evidence="1 5" id="KW-0808">Transferase</keyword>
<dbReference type="GO" id="GO:0043814">
    <property type="term" value="F:phospholactate guanylyltransferase activity"/>
    <property type="evidence" value="ECO:0007669"/>
    <property type="project" value="UniProtKB-EC"/>
</dbReference>
<sequence length="212" mass="22874">MRVVVPFAAEQPKTRLSSVLSPDERRTFARAMLDDVLAVVHDAGHDPVVLATAPFESDSTGNEILRDTPVVVDDRPLSLAVNSVLSETDVPVAVVMSDLPLATRESLQRLTAVDSEIVIAPGRGGGTNALVVRHADFRVDYHGVSYRDHLHVARDVGASVETVDSFRLATDVDEPTDLVEVLLHSDGDTTQWLVDAGFDLDSTGGRVGVRRD</sequence>
<dbReference type="PANTHER" id="PTHR40392">
    <property type="entry name" value="2-PHOSPHO-L-LACTATE GUANYLYLTRANSFERASE"/>
    <property type="match status" value="1"/>
</dbReference>
<dbReference type="InterPro" id="IPR029044">
    <property type="entry name" value="Nucleotide-diphossugar_trans"/>
</dbReference>
<evidence type="ECO:0000256" key="5">
    <source>
        <dbReference type="HAMAP-Rule" id="MF_02114"/>
    </source>
</evidence>
<dbReference type="HAMAP" id="MF_02114">
    <property type="entry name" value="CofC"/>
    <property type="match status" value="1"/>
</dbReference>
<name>A0A1I4BYS8_9EURY</name>
<keyword evidence="2 5" id="KW-0548">Nucleotidyltransferase</keyword>
<dbReference type="Gene3D" id="6.10.140.50">
    <property type="match status" value="1"/>
</dbReference>
<dbReference type="Proteomes" id="UP000199607">
    <property type="component" value="Unassembled WGS sequence"/>
</dbReference>
<dbReference type="NCBIfam" id="TIGR03552">
    <property type="entry name" value="F420_cofC"/>
    <property type="match status" value="1"/>
</dbReference>
<dbReference type="AlphaFoldDB" id="A0A1I4BYS8"/>
<evidence type="ECO:0000256" key="2">
    <source>
        <dbReference type="ARBA" id="ARBA00022695"/>
    </source>
</evidence>
<evidence type="ECO:0000313" key="6">
    <source>
        <dbReference type="EMBL" id="SFK73942.1"/>
    </source>
</evidence>
<evidence type="ECO:0000256" key="1">
    <source>
        <dbReference type="ARBA" id="ARBA00022679"/>
    </source>
</evidence>
<dbReference type="GO" id="GO:0052645">
    <property type="term" value="P:F420-0 metabolic process"/>
    <property type="evidence" value="ECO:0007669"/>
    <property type="project" value="UniProtKB-UniRule"/>
</dbReference>
<organism evidence="6 7">
    <name type="scientific">Halogranum rubrum</name>
    <dbReference type="NCBI Taxonomy" id="553466"/>
    <lineage>
        <taxon>Archaea</taxon>
        <taxon>Methanobacteriati</taxon>
        <taxon>Methanobacteriota</taxon>
        <taxon>Stenosarchaea group</taxon>
        <taxon>Halobacteria</taxon>
        <taxon>Halobacteriales</taxon>
        <taxon>Haloferacaceae</taxon>
    </lineage>
</organism>
<dbReference type="SUPFAM" id="SSF53448">
    <property type="entry name" value="Nucleotide-diphospho-sugar transferases"/>
    <property type="match status" value="1"/>
</dbReference>
<dbReference type="PANTHER" id="PTHR40392:SF1">
    <property type="entry name" value="2-PHOSPHO-L-LACTATE GUANYLYLTRANSFERASE"/>
    <property type="match status" value="1"/>
</dbReference>
<evidence type="ECO:0000313" key="7">
    <source>
        <dbReference type="Proteomes" id="UP000199607"/>
    </source>
</evidence>
<dbReference type="EMBL" id="FOTC01000001">
    <property type="protein sequence ID" value="SFK73942.1"/>
    <property type="molecule type" value="Genomic_DNA"/>
</dbReference>
<comment type="pathway">
    <text evidence="5">Cofactor biosynthesis; coenzyme F420 biosynthesis.</text>
</comment>
<dbReference type="Gene3D" id="3.90.550.10">
    <property type="entry name" value="Spore Coat Polysaccharide Biosynthesis Protein SpsA, Chain A"/>
    <property type="match status" value="1"/>
</dbReference>